<evidence type="ECO:0000313" key="2">
    <source>
        <dbReference type="Proteomes" id="UP000184251"/>
    </source>
</evidence>
<dbReference type="InterPro" id="IPR016024">
    <property type="entry name" value="ARM-type_fold"/>
</dbReference>
<dbReference type="Gene3D" id="1.20.1660.10">
    <property type="entry name" value="Hypothetical protein (EF3068)"/>
    <property type="match status" value="1"/>
</dbReference>
<dbReference type="InterPro" id="IPR014825">
    <property type="entry name" value="DNA_alkylation"/>
</dbReference>
<dbReference type="AlphaFoldDB" id="A0A1M4WNE5"/>
<dbReference type="CDD" id="cd07064">
    <property type="entry name" value="AlkD_like_1"/>
    <property type="match status" value="1"/>
</dbReference>
<dbReference type="PANTHER" id="PTHR34070:SF1">
    <property type="entry name" value="DNA ALKYLATION REPAIR PROTEIN"/>
    <property type="match status" value="1"/>
</dbReference>
<organism evidence="1 2">
    <name type="scientific">Alkalibacter saccharofermentans DSM 14828</name>
    <dbReference type="NCBI Taxonomy" id="1120975"/>
    <lineage>
        <taxon>Bacteria</taxon>
        <taxon>Bacillati</taxon>
        <taxon>Bacillota</taxon>
        <taxon>Clostridia</taxon>
        <taxon>Eubacteriales</taxon>
        <taxon>Eubacteriaceae</taxon>
        <taxon>Alkalibacter</taxon>
    </lineage>
</organism>
<accession>A0A1M4WNE5</accession>
<keyword evidence="2" id="KW-1185">Reference proteome</keyword>
<dbReference type="Gene3D" id="1.25.40.290">
    <property type="entry name" value="ARM repeat domains"/>
    <property type="match status" value="1"/>
</dbReference>
<reference evidence="1 2" key="1">
    <citation type="submission" date="2016-11" db="EMBL/GenBank/DDBJ databases">
        <authorList>
            <person name="Jaros S."/>
            <person name="Januszkiewicz K."/>
            <person name="Wedrychowicz H."/>
        </authorList>
    </citation>
    <scope>NUCLEOTIDE SEQUENCE [LARGE SCALE GENOMIC DNA]</scope>
    <source>
        <strain evidence="1 2">DSM 14828</strain>
    </source>
</reference>
<dbReference type="Pfam" id="PF08713">
    <property type="entry name" value="DNA_alkylation"/>
    <property type="match status" value="1"/>
</dbReference>
<protein>
    <submittedName>
        <fullName evidence="1">3-methyladenine DNA glycosylase AlkD</fullName>
    </submittedName>
</protein>
<dbReference type="SUPFAM" id="SSF48371">
    <property type="entry name" value="ARM repeat"/>
    <property type="match status" value="1"/>
</dbReference>
<dbReference type="PANTHER" id="PTHR34070">
    <property type="entry name" value="ARMADILLO-TYPE FOLD"/>
    <property type="match status" value="1"/>
</dbReference>
<name>A0A1M4WNE5_9FIRM</name>
<proteinExistence type="predicted"/>
<evidence type="ECO:0000313" key="1">
    <source>
        <dbReference type="EMBL" id="SHE82766.1"/>
    </source>
</evidence>
<dbReference type="STRING" id="1120975.SAMN02746064_01298"/>
<dbReference type="EMBL" id="FQTU01000007">
    <property type="protein sequence ID" value="SHE82766.1"/>
    <property type="molecule type" value="Genomic_DNA"/>
</dbReference>
<sequence>MIKIINKTEIIKTLYENADPENAAPMSAYMRNQFDFLGIKKPQRALLSKQFLKEAKKEEQIDWGFVYHLWDLPEREFQYLAMEYLAAVKKLLVEDDLSNLQKLIVNKPWWDTVDLIAGNLVGEIGLRYRKQTEEAMKKWGRSQNIWIARTAILFQLKYKENTNKELLKEIIEYNLDTKEFFIDKAIGWALREYSKTNADFVREVIETLDLAPLAKREGGKYV</sequence>
<dbReference type="RefSeq" id="WP_278278377.1">
    <property type="nucleotide sequence ID" value="NZ_FQTU01000007.1"/>
</dbReference>
<dbReference type="Proteomes" id="UP000184251">
    <property type="component" value="Unassembled WGS sequence"/>
</dbReference>
<gene>
    <name evidence="1" type="ORF">SAMN02746064_01298</name>
</gene>